<keyword evidence="11" id="KW-1185">Reference proteome</keyword>
<evidence type="ECO:0000256" key="4">
    <source>
        <dbReference type="ARBA" id="ARBA00022692"/>
    </source>
</evidence>
<evidence type="ECO:0000313" key="10">
    <source>
        <dbReference type="EMBL" id="QSZ32499.1"/>
    </source>
</evidence>
<evidence type="ECO:0000256" key="2">
    <source>
        <dbReference type="ARBA" id="ARBA00008335"/>
    </source>
</evidence>
<comment type="subcellular location">
    <subcellularLocation>
        <location evidence="1">Membrane</location>
        <topology evidence="1">Multi-pass membrane protein</topology>
    </subcellularLocation>
</comment>
<proteinExistence type="inferred from homology"/>
<dbReference type="OrthoDB" id="4139357at2759"/>
<feature type="transmembrane region" description="Helical" evidence="8">
    <location>
        <begin position="524"/>
        <end position="544"/>
    </location>
</feature>
<evidence type="ECO:0000256" key="3">
    <source>
        <dbReference type="ARBA" id="ARBA00022448"/>
    </source>
</evidence>
<evidence type="ECO:0000256" key="7">
    <source>
        <dbReference type="SAM" id="MobiDB-lite"/>
    </source>
</evidence>
<dbReference type="Gene3D" id="1.20.1250.20">
    <property type="entry name" value="MFS general substrate transporter like domains"/>
    <property type="match status" value="1"/>
</dbReference>
<protein>
    <recommendedName>
        <fullName evidence="9">Major facilitator superfamily (MFS) profile domain-containing protein</fullName>
    </recommendedName>
</protein>
<dbReference type="GO" id="GO:0016020">
    <property type="term" value="C:membrane"/>
    <property type="evidence" value="ECO:0007669"/>
    <property type="project" value="UniProtKB-SubCell"/>
</dbReference>
<keyword evidence="6 8" id="KW-0472">Membrane</keyword>
<feature type="transmembrane region" description="Helical" evidence="8">
    <location>
        <begin position="423"/>
        <end position="444"/>
    </location>
</feature>
<name>A0A8A3PBN0_9HELO</name>
<feature type="compositionally biased region" description="Basic and acidic residues" evidence="7">
    <location>
        <begin position="76"/>
        <end position="102"/>
    </location>
</feature>
<feature type="transmembrane region" description="Helical" evidence="8">
    <location>
        <begin position="500"/>
        <end position="518"/>
    </location>
</feature>
<dbReference type="EMBL" id="CP063407">
    <property type="protein sequence ID" value="QSZ32499.1"/>
    <property type="molecule type" value="Genomic_DNA"/>
</dbReference>
<dbReference type="PANTHER" id="PTHR23511:SF12">
    <property type="entry name" value="TRANSPORTER, PUTATIVE (AFU_ORTHOLOGUE AFUA_7G01740)-RELATED"/>
    <property type="match status" value="1"/>
</dbReference>
<feature type="transmembrane region" description="Helical" evidence="8">
    <location>
        <begin position="596"/>
        <end position="615"/>
    </location>
</feature>
<feature type="domain" description="Major facilitator superfamily (MFS) profile" evidence="9">
    <location>
        <begin position="143"/>
        <end position="618"/>
    </location>
</feature>
<dbReference type="PANTHER" id="PTHR23511">
    <property type="entry name" value="SYNAPTIC VESICLE GLYCOPROTEIN 2"/>
    <property type="match status" value="1"/>
</dbReference>
<evidence type="ECO:0000259" key="9">
    <source>
        <dbReference type="PROSITE" id="PS50850"/>
    </source>
</evidence>
<gene>
    <name evidence="10" type="ORF">DSL72_002077</name>
</gene>
<evidence type="ECO:0000313" key="11">
    <source>
        <dbReference type="Proteomes" id="UP000672032"/>
    </source>
</evidence>
<comment type="similarity">
    <text evidence="2">Belongs to the major facilitator superfamily.</text>
</comment>
<evidence type="ECO:0000256" key="6">
    <source>
        <dbReference type="ARBA" id="ARBA00023136"/>
    </source>
</evidence>
<reference evidence="10" key="1">
    <citation type="submission" date="2020-10" db="EMBL/GenBank/DDBJ databases">
        <title>Genome Sequence of Monilinia vaccinii-corymbosi Sheds Light on Mummy Berry Disease Infection of Blueberry and Mating Type.</title>
        <authorList>
            <person name="Yow A.G."/>
            <person name="Zhang Y."/>
            <person name="Bansal K."/>
            <person name="Eacker S.M."/>
            <person name="Sullivan S."/>
            <person name="Liachko I."/>
            <person name="Cubeta M.A."/>
            <person name="Rollins J.A."/>
            <person name="Ashrafi H."/>
        </authorList>
    </citation>
    <scope>NUCLEOTIDE SEQUENCE</scope>
    <source>
        <strain evidence="10">RL-1</strain>
    </source>
</reference>
<dbReference type="AlphaFoldDB" id="A0A8A3PBN0"/>
<dbReference type="SUPFAM" id="SSF103473">
    <property type="entry name" value="MFS general substrate transporter"/>
    <property type="match status" value="1"/>
</dbReference>
<feature type="transmembrane region" description="Helical" evidence="8">
    <location>
        <begin position="307"/>
        <end position="333"/>
    </location>
</feature>
<dbReference type="InterPro" id="IPR036259">
    <property type="entry name" value="MFS_trans_sf"/>
</dbReference>
<feature type="transmembrane region" description="Helical" evidence="8">
    <location>
        <begin position="179"/>
        <end position="199"/>
    </location>
</feature>
<dbReference type="Pfam" id="PF07690">
    <property type="entry name" value="MFS_1"/>
    <property type="match status" value="1"/>
</dbReference>
<dbReference type="GO" id="GO:0022857">
    <property type="term" value="F:transmembrane transporter activity"/>
    <property type="evidence" value="ECO:0007669"/>
    <property type="project" value="InterPro"/>
</dbReference>
<dbReference type="Proteomes" id="UP000672032">
    <property type="component" value="Chromosome 3"/>
</dbReference>
<dbReference type="PROSITE" id="PS50850">
    <property type="entry name" value="MFS"/>
    <property type="match status" value="1"/>
</dbReference>
<keyword evidence="5 8" id="KW-1133">Transmembrane helix</keyword>
<feature type="transmembrane region" description="Helical" evidence="8">
    <location>
        <begin position="263"/>
        <end position="287"/>
    </location>
</feature>
<keyword evidence="4 8" id="KW-0812">Transmembrane</keyword>
<accession>A0A8A3PBN0</accession>
<dbReference type="InterPro" id="IPR020846">
    <property type="entry name" value="MFS_dom"/>
</dbReference>
<sequence length="623" mass="68438">MDAMQLPRAYQPYFLNFQPLSILITSTQGFQKSKNDSQIRIEACFSSRLPPILMRYQRIPISEEADMASEIHHNDLTSSTEHEHPSFKDDNVNNDHAPRSDAESLNFDTAIPSGTIDPIYEAKARVLNDAIQDIGMGWYQWQLFVVVGFGWANDNLWPIVTSLIFTSVTNEFSPNHPPLLTLAQNIGLLAGAMFWGFGCDIFGRRLAFNATLGITAIFGLIAAASPNFAAIGCFAALWSFGVGGNLPVDSAVFLEFLPGSHQYLLTILSVDWAVAQVIANLIAWPLLGNLSCQEGSTSTCTRSQNMGWRYFLIVMGAISMIEFFIRFICFTIFESPKFLMGKGRDEDAVKVVQEVARRNGQQSNRGYPNSYPQPEHAKSLPVTVTRLQECGTLPHINASASLSRKLHQMDLSHVRALFVTKKLALSTSLIMLVWAFIGLGYPLYNAFLPYIQATRGAEFGDGSTYLTYRNSLIISVLGIPGALIGGYLVEVPRLGRKGTLALSTIATGVFLYASTTAMTSTSLLGWNCAFNFCSNVMYAVLYAYTPEIFPTKDRGTGNALTASSNRIFGIMAYRHQLINSKPIIAMFANLETSAPVYTSGALFIAAGLLVLVLPFESQGRASL</sequence>
<dbReference type="CDD" id="cd17316">
    <property type="entry name" value="MFS_SV2_like"/>
    <property type="match status" value="1"/>
</dbReference>
<feature type="transmembrane region" description="Helical" evidence="8">
    <location>
        <begin position="468"/>
        <end position="488"/>
    </location>
</feature>
<evidence type="ECO:0000256" key="8">
    <source>
        <dbReference type="SAM" id="Phobius"/>
    </source>
</evidence>
<evidence type="ECO:0000256" key="1">
    <source>
        <dbReference type="ARBA" id="ARBA00004141"/>
    </source>
</evidence>
<keyword evidence="3" id="KW-0813">Transport</keyword>
<evidence type="ECO:0000256" key="5">
    <source>
        <dbReference type="ARBA" id="ARBA00022989"/>
    </source>
</evidence>
<dbReference type="FunFam" id="1.20.1250.20:FF:000171">
    <property type="entry name" value="MFS general substrate transporter"/>
    <property type="match status" value="1"/>
</dbReference>
<organism evidence="10 11">
    <name type="scientific">Monilinia vaccinii-corymbosi</name>
    <dbReference type="NCBI Taxonomy" id="61207"/>
    <lineage>
        <taxon>Eukaryota</taxon>
        <taxon>Fungi</taxon>
        <taxon>Dikarya</taxon>
        <taxon>Ascomycota</taxon>
        <taxon>Pezizomycotina</taxon>
        <taxon>Leotiomycetes</taxon>
        <taxon>Helotiales</taxon>
        <taxon>Sclerotiniaceae</taxon>
        <taxon>Monilinia</taxon>
    </lineage>
</organism>
<dbReference type="InterPro" id="IPR011701">
    <property type="entry name" value="MFS"/>
</dbReference>
<feature type="region of interest" description="Disordered" evidence="7">
    <location>
        <begin position="76"/>
        <end position="104"/>
    </location>
</feature>